<accession>G4YP43</accession>
<dbReference type="GO" id="GO:0005524">
    <property type="term" value="F:ATP binding"/>
    <property type="evidence" value="ECO:0007669"/>
    <property type="project" value="UniProtKB-KW"/>
</dbReference>
<dbReference type="Pfam" id="PF00224">
    <property type="entry name" value="PK"/>
    <property type="match status" value="1"/>
</dbReference>
<dbReference type="InterPro" id="IPR040442">
    <property type="entry name" value="Pyrv_kinase-like_dom_sf"/>
</dbReference>
<dbReference type="InterPro" id="IPR015813">
    <property type="entry name" value="Pyrv/PenolPyrv_kinase-like_dom"/>
</dbReference>
<dbReference type="STRING" id="1094619.G4YP43"/>
<evidence type="ECO:0000256" key="7">
    <source>
        <dbReference type="ARBA" id="ARBA00022741"/>
    </source>
</evidence>
<evidence type="ECO:0000313" key="15">
    <source>
        <dbReference type="Proteomes" id="UP000002640"/>
    </source>
</evidence>
<evidence type="ECO:0000256" key="2">
    <source>
        <dbReference type="ARBA" id="ARBA00004997"/>
    </source>
</evidence>
<dbReference type="SMR" id="G4YP43"/>
<dbReference type="RefSeq" id="XP_009514027.1">
    <property type="nucleotide sequence ID" value="XM_009515732.1"/>
</dbReference>
<evidence type="ECO:0000256" key="6">
    <source>
        <dbReference type="ARBA" id="ARBA00022723"/>
    </source>
</evidence>
<keyword evidence="6" id="KW-0479">Metal-binding</keyword>
<evidence type="ECO:0000256" key="12">
    <source>
        <dbReference type="ARBA" id="ARBA00023317"/>
    </source>
</evidence>
<keyword evidence="12" id="KW-0670">Pyruvate</keyword>
<evidence type="ECO:0000256" key="1">
    <source>
        <dbReference type="ARBA" id="ARBA00001958"/>
    </source>
</evidence>
<name>G4YP43_PHYSP</name>
<dbReference type="AlphaFoldDB" id="G4YP43"/>
<dbReference type="SUPFAM" id="SSF51621">
    <property type="entry name" value="Phosphoenolpyruvate/pyruvate domain"/>
    <property type="match status" value="1"/>
</dbReference>
<dbReference type="EMBL" id="JH159151">
    <property type="protein sequence ID" value="EGZ26752.1"/>
    <property type="molecule type" value="Genomic_DNA"/>
</dbReference>
<comment type="pathway">
    <text evidence="2">Carbohydrate degradation; glycolysis; pyruvate from D-glyceraldehyde 3-phosphate: step 5/5.</text>
</comment>
<organism evidence="14 15">
    <name type="scientific">Phytophthora sojae (strain P6497)</name>
    <name type="common">Soybean stem and root rot agent</name>
    <name type="synonym">Phytophthora megasperma f. sp. glycines</name>
    <dbReference type="NCBI Taxonomy" id="1094619"/>
    <lineage>
        <taxon>Eukaryota</taxon>
        <taxon>Sar</taxon>
        <taxon>Stramenopiles</taxon>
        <taxon>Oomycota</taxon>
        <taxon>Peronosporomycetes</taxon>
        <taxon>Peronosporales</taxon>
        <taxon>Peronosporaceae</taxon>
        <taxon>Phytophthora</taxon>
    </lineage>
</organism>
<feature type="non-terminal residue" evidence="14">
    <location>
        <position position="1"/>
    </location>
</feature>
<evidence type="ECO:0000256" key="10">
    <source>
        <dbReference type="ARBA" id="ARBA00022842"/>
    </source>
</evidence>
<sequence>RSRATEEIGNRGPILELPALSEQDKRDMNWGVEHVIDFIAASLIRKASDVHDVENPEGVRNFEKTLGARARPPGHGDARLAYYNMTVDHCNAVGKPVDVGKQKLESTENNPRPMRADCVESAQGKYPIESVTTMNIVVRDDKLLLQL</sequence>
<dbReference type="KEGG" id="psoj:PHYSODRAFT_255281"/>
<reference evidence="14 15" key="1">
    <citation type="journal article" date="2006" name="Science">
        <title>Phytophthora genome sequences uncover evolutionary origins and mechanisms of pathogenesis.</title>
        <authorList>
            <person name="Tyler B.M."/>
            <person name="Tripathy S."/>
            <person name="Zhang X."/>
            <person name="Dehal P."/>
            <person name="Jiang R.H."/>
            <person name="Aerts A."/>
            <person name="Arredondo F.D."/>
            <person name="Baxter L."/>
            <person name="Bensasson D."/>
            <person name="Beynon J.L."/>
            <person name="Chapman J."/>
            <person name="Damasceno C.M."/>
            <person name="Dorrance A.E."/>
            <person name="Dou D."/>
            <person name="Dickerman A.W."/>
            <person name="Dubchak I.L."/>
            <person name="Garbelotto M."/>
            <person name="Gijzen M."/>
            <person name="Gordon S.G."/>
            <person name="Govers F."/>
            <person name="Grunwald N.J."/>
            <person name="Huang W."/>
            <person name="Ivors K.L."/>
            <person name="Jones R.W."/>
            <person name="Kamoun S."/>
            <person name="Krampis K."/>
            <person name="Lamour K.H."/>
            <person name="Lee M.K."/>
            <person name="McDonald W.H."/>
            <person name="Medina M."/>
            <person name="Meijer H.J."/>
            <person name="Nordberg E.K."/>
            <person name="Maclean D.J."/>
            <person name="Ospina-Giraldo M.D."/>
            <person name="Morris P.F."/>
            <person name="Phuntumart V."/>
            <person name="Putnam N.H."/>
            <person name="Rash S."/>
            <person name="Rose J.K."/>
            <person name="Sakihama Y."/>
            <person name="Salamov A.A."/>
            <person name="Savidor A."/>
            <person name="Scheuring C.F."/>
            <person name="Smith B.M."/>
            <person name="Sobral B.W."/>
            <person name="Terry A."/>
            <person name="Torto-Alalibo T.A."/>
            <person name="Win J."/>
            <person name="Xu Z."/>
            <person name="Zhang H."/>
            <person name="Grigoriev I.V."/>
            <person name="Rokhsar D.S."/>
            <person name="Boore J.L."/>
        </authorList>
    </citation>
    <scope>NUCLEOTIDE SEQUENCE [LARGE SCALE GENOMIC DNA]</scope>
    <source>
        <strain evidence="14 15">P6497</strain>
    </source>
</reference>
<keyword evidence="9" id="KW-0067">ATP-binding</keyword>
<proteinExistence type="inferred from homology"/>
<feature type="domain" description="Pyruvate kinase barrel" evidence="13">
    <location>
        <begin position="12"/>
        <end position="54"/>
    </location>
</feature>
<dbReference type="EC" id="2.7.1.40" evidence="4"/>
<evidence type="ECO:0000256" key="9">
    <source>
        <dbReference type="ARBA" id="ARBA00022840"/>
    </source>
</evidence>
<evidence type="ECO:0000259" key="13">
    <source>
        <dbReference type="Pfam" id="PF00224"/>
    </source>
</evidence>
<dbReference type="Proteomes" id="UP000002640">
    <property type="component" value="Unassembled WGS sequence"/>
</dbReference>
<dbReference type="GeneID" id="20638595"/>
<keyword evidence="10" id="KW-0460">Magnesium</keyword>
<evidence type="ECO:0000313" key="14">
    <source>
        <dbReference type="EMBL" id="EGZ26752.1"/>
    </source>
</evidence>
<keyword evidence="15" id="KW-1185">Reference proteome</keyword>
<comment type="cofactor">
    <cofactor evidence="1">
        <name>K(+)</name>
        <dbReference type="ChEBI" id="CHEBI:29103"/>
    </cofactor>
</comment>
<dbReference type="InParanoid" id="G4YP43"/>
<evidence type="ECO:0000256" key="4">
    <source>
        <dbReference type="ARBA" id="ARBA00012142"/>
    </source>
</evidence>
<keyword evidence="8" id="KW-0418">Kinase</keyword>
<dbReference type="Gene3D" id="3.20.20.60">
    <property type="entry name" value="Phosphoenolpyruvate-binding domains"/>
    <property type="match status" value="2"/>
</dbReference>
<evidence type="ECO:0000256" key="8">
    <source>
        <dbReference type="ARBA" id="ARBA00022777"/>
    </source>
</evidence>
<evidence type="ECO:0000256" key="11">
    <source>
        <dbReference type="ARBA" id="ARBA00023152"/>
    </source>
</evidence>
<dbReference type="PANTHER" id="PTHR11817">
    <property type="entry name" value="PYRUVATE KINASE"/>
    <property type="match status" value="1"/>
</dbReference>
<dbReference type="GO" id="GO:0004743">
    <property type="term" value="F:pyruvate kinase activity"/>
    <property type="evidence" value="ECO:0007669"/>
    <property type="project" value="UniProtKB-EC"/>
</dbReference>
<evidence type="ECO:0000256" key="3">
    <source>
        <dbReference type="ARBA" id="ARBA00008663"/>
    </source>
</evidence>
<evidence type="ECO:0000256" key="5">
    <source>
        <dbReference type="ARBA" id="ARBA00022679"/>
    </source>
</evidence>
<keyword evidence="11" id="KW-0324">Glycolysis</keyword>
<protein>
    <recommendedName>
        <fullName evidence="4">pyruvate kinase</fullName>
        <ecNumber evidence="4">2.7.1.40</ecNumber>
    </recommendedName>
</protein>
<dbReference type="GO" id="GO:0030955">
    <property type="term" value="F:potassium ion binding"/>
    <property type="evidence" value="ECO:0007669"/>
    <property type="project" value="InterPro"/>
</dbReference>
<gene>
    <name evidence="14" type="ORF">PHYSODRAFT_255281</name>
</gene>
<dbReference type="InterPro" id="IPR001697">
    <property type="entry name" value="Pyr_Knase"/>
</dbReference>
<keyword evidence="7" id="KW-0547">Nucleotide-binding</keyword>
<dbReference type="GO" id="GO:0016301">
    <property type="term" value="F:kinase activity"/>
    <property type="evidence" value="ECO:0007669"/>
    <property type="project" value="UniProtKB-KW"/>
</dbReference>
<keyword evidence="5" id="KW-0808">Transferase</keyword>
<dbReference type="GO" id="GO:0000287">
    <property type="term" value="F:magnesium ion binding"/>
    <property type="evidence" value="ECO:0007669"/>
    <property type="project" value="InterPro"/>
</dbReference>
<dbReference type="UniPathway" id="UPA00109">
    <property type="reaction ID" value="UER00188"/>
</dbReference>
<dbReference type="InterPro" id="IPR015793">
    <property type="entry name" value="Pyrv_Knase_brl"/>
</dbReference>
<comment type="similarity">
    <text evidence="3">Belongs to the pyruvate kinase family.</text>
</comment>